<keyword evidence="2 3" id="KW-0862">Zinc</keyword>
<comment type="cofactor">
    <cofactor evidence="3">
        <name>Zn(2+)</name>
        <dbReference type="ChEBI" id="CHEBI:29105"/>
    </cofactor>
    <text evidence="3">Binds 1 zinc ion.</text>
</comment>
<sequence>MTKVTIVKCPTCKKDVAWTKEQKYRPFCSQRCQQIDFGDWASESYSIPVDPSFDDGQLNEEDLE</sequence>
<name>A0A0R2UDJ0_9GAMM</name>
<evidence type="ECO:0000313" key="4">
    <source>
        <dbReference type="EMBL" id="KRO95248.1"/>
    </source>
</evidence>
<gene>
    <name evidence="3" type="primary">yacG</name>
    <name evidence="4" type="ORF">ABS24_03550</name>
</gene>
<dbReference type="AlphaFoldDB" id="A0A0R2UDJ0"/>
<accession>A0A0R2UDJ0</accession>
<dbReference type="EMBL" id="LICA01000098">
    <property type="protein sequence ID" value="KRO95248.1"/>
    <property type="molecule type" value="Genomic_DNA"/>
</dbReference>
<comment type="function">
    <text evidence="3">Inhibits all the catalytic activities of DNA gyrase by preventing its interaction with DNA. Acts by binding directly to the C-terminal domain of GyrB, which probably disrupts DNA binding by the gyrase.</text>
</comment>
<evidence type="ECO:0000256" key="3">
    <source>
        <dbReference type="HAMAP-Rule" id="MF_00649"/>
    </source>
</evidence>
<evidence type="ECO:0000256" key="1">
    <source>
        <dbReference type="ARBA" id="ARBA00022723"/>
    </source>
</evidence>
<dbReference type="Pfam" id="PF03884">
    <property type="entry name" value="YacG"/>
    <property type="match status" value="1"/>
</dbReference>
<dbReference type="Proteomes" id="UP000051213">
    <property type="component" value="Unassembled WGS sequence"/>
</dbReference>
<dbReference type="NCBIfam" id="NF001638">
    <property type="entry name" value="PRK00418.1"/>
    <property type="match status" value="1"/>
</dbReference>
<dbReference type="GO" id="GO:0008657">
    <property type="term" value="F:DNA topoisomerase type II (double strand cut, ATP-hydrolyzing) inhibitor activity"/>
    <property type="evidence" value="ECO:0007669"/>
    <property type="project" value="UniProtKB-UniRule"/>
</dbReference>
<feature type="binding site" evidence="3">
    <location>
        <position position="32"/>
    </location>
    <ligand>
        <name>Zn(2+)</name>
        <dbReference type="ChEBI" id="CHEBI:29105"/>
    </ligand>
</feature>
<dbReference type="InterPro" id="IPR013088">
    <property type="entry name" value="Znf_NHR/GATA"/>
</dbReference>
<reference evidence="4 5" key="1">
    <citation type="submission" date="2015-10" db="EMBL/GenBank/DDBJ databases">
        <title>Metagenome-Assembled Genomes uncover a global brackish microbiome.</title>
        <authorList>
            <person name="Hugerth L.W."/>
            <person name="Larsson J."/>
            <person name="Alneberg J."/>
            <person name="Lindh M.V."/>
            <person name="Legrand C."/>
            <person name="Pinhassi J."/>
            <person name="Andersson A.F."/>
        </authorList>
    </citation>
    <scope>NUCLEOTIDE SEQUENCE [LARGE SCALE GENOMIC DNA]</scope>
    <source>
        <strain evidence="4">BACL26 MAG-121220-bin70</strain>
    </source>
</reference>
<organism evidence="4 5">
    <name type="scientific">SAR92 bacterium BACL26 MAG-121220-bin70</name>
    <dbReference type="NCBI Taxonomy" id="1655626"/>
    <lineage>
        <taxon>Bacteria</taxon>
        <taxon>Pseudomonadati</taxon>
        <taxon>Pseudomonadota</taxon>
        <taxon>Gammaproteobacteria</taxon>
        <taxon>Cellvibrionales</taxon>
        <taxon>Porticoccaceae</taxon>
        <taxon>SAR92 clade</taxon>
    </lineage>
</organism>
<comment type="caution">
    <text evidence="4">The sequence shown here is derived from an EMBL/GenBank/DDBJ whole genome shotgun (WGS) entry which is preliminary data.</text>
</comment>
<keyword evidence="1 3" id="KW-0479">Metal-binding</keyword>
<feature type="binding site" evidence="3">
    <location>
        <position position="9"/>
    </location>
    <ligand>
        <name>Zn(2+)</name>
        <dbReference type="ChEBI" id="CHEBI:29105"/>
    </ligand>
</feature>
<dbReference type="GO" id="GO:0006355">
    <property type="term" value="P:regulation of DNA-templated transcription"/>
    <property type="evidence" value="ECO:0007669"/>
    <property type="project" value="InterPro"/>
</dbReference>
<proteinExistence type="inferred from homology"/>
<dbReference type="SUPFAM" id="SSF57716">
    <property type="entry name" value="Glucocorticoid receptor-like (DNA-binding domain)"/>
    <property type="match status" value="1"/>
</dbReference>
<feature type="binding site" evidence="3">
    <location>
        <position position="28"/>
    </location>
    <ligand>
        <name>Zn(2+)</name>
        <dbReference type="ChEBI" id="CHEBI:29105"/>
    </ligand>
</feature>
<dbReference type="PANTHER" id="PTHR36150:SF1">
    <property type="entry name" value="DNA GYRASE INHIBITOR YACG"/>
    <property type="match status" value="1"/>
</dbReference>
<protein>
    <recommendedName>
        <fullName evidence="3">DNA gyrase inhibitor YacG</fullName>
    </recommendedName>
</protein>
<feature type="binding site" evidence="3">
    <location>
        <position position="12"/>
    </location>
    <ligand>
        <name>Zn(2+)</name>
        <dbReference type="ChEBI" id="CHEBI:29105"/>
    </ligand>
</feature>
<evidence type="ECO:0000256" key="2">
    <source>
        <dbReference type="ARBA" id="ARBA00022833"/>
    </source>
</evidence>
<comment type="similarity">
    <text evidence="3">Belongs to the DNA gyrase inhibitor YacG family.</text>
</comment>
<dbReference type="InterPro" id="IPR005584">
    <property type="entry name" value="DNA_gyrase_inhibitor_YacG"/>
</dbReference>
<evidence type="ECO:0000313" key="5">
    <source>
        <dbReference type="Proteomes" id="UP000051213"/>
    </source>
</evidence>
<dbReference type="GO" id="GO:0008270">
    <property type="term" value="F:zinc ion binding"/>
    <property type="evidence" value="ECO:0007669"/>
    <property type="project" value="UniProtKB-UniRule"/>
</dbReference>
<dbReference type="Gene3D" id="3.30.50.10">
    <property type="entry name" value="Erythroid Transcription Factor GATA-1, subunit A"/>
    <property type="match status" value="1"/>
</dbReference>
<dbReference type="PANTHER" id="PTHR36150">
    <property type="entry name" value="DNA GYRASE INHIBITOR YACG"/>
    <property type="match status" value="1"/>
</dbReference>
<dbReference type="HAMAP" id="MF_00649">
    <property type="entry name" value="DNA_gyrase_inhibitor_YacG"/>
    <property type="match status" value="1"/>
</dbReference>
<comment type="subunit">
    <text evidence="3">Interacts with GyrB.</text>
</comment>